<keyword evidence="1" id="KW-0238">DNA-binding</keyword>
<protein>
    <submittedName>
        <fullName evidence="1">DNA-binding helix-turn-helix protein</fullName>
    </submittedName>
</protein>
<organism evidence="1 2">
    <name type="scientific">Ligilactobacillus equi DPC 6820</name>
    <dbReference type="NCBI Taxonomy" id="1392007"/>
    <lineage>
        <taxon>Bacteria</taxon>
        <taxon>Bacillati</taxon>
        <taxon>Bacillota</taxon>
        <taxon>Bacilli</taxon>
        <taxon>Lactobacillales</taxon>
        <taxon>Lactobacillaceae</taxon>
        <taxon>Ligilactobacillus</taxon>
    </lineage>
</organism>
<keyword evidence="2" id="KW-1185">Reference proteome</keyword>
<evidence type="ECO:0000313" key="1">
    <source>
        <dbReference type="EMBL" id="ETA73737.1"/>
    </source>
</evidence>
<dbReference type="Proteomes" id="UP000018559">
    <property type="component" value="Unassembled WGS sequence"/>
</dbReference>
<dbReference type="GO" id="GO:0003677">
    <property type="term" value="F:DNA binding"/>
    <property type="evidence" value="ECO:0007669"/>
    <property type="project" value="UniProtKB-KW"/>
</dbReference>
<dbReference type="PATRIC" id="fig|1392007.3.peg.1398"/>
<sequence length="57" mass="6890">MSNEHIDFNEYLEEQLSDQKKKKHFDNQKIKLDNDFKRALGKSFAENKEALKYLKDK</sequence>
<proteinExistence type="predicted"/>
<reference evidence="1 2" key="1">
    <citation type="journal article" date="2014" name="Genome Announc.">
        <title>The Genome of the Predominant Equine Lactobacillus Species, Lactobacillus equi, Is Reflective of Its Lifestyle Adaptations to an Herbivorous Host.</title>
        <authorList>
            <person name="O'Donnell M.M."/>
            <person name="Harris H.M."/>
            <person name="O'Toole P.W."/>
            <person name="Ross R.P."/>
        </authorList>
    </citation>
    <scope>NUCLEOTIDE SEQUENCE [LARGE SCALE GENOMIC DNA]</scope>
    <source>
        <strain evidence="1 2">DPC 6820</strain>
    </source>
</reference>
<comment type="caution">
    <text evidence="1">The sequence shown here is derived from an EMBL/GenBank/DDBJ whole genome shotgun (WGS) entry which is preliminary data.</text>
</comment>
<dbReference type="AlphaFoldDB" id="V7HV13"/>
<dbReference type="RefSeq" id="WP_023859987.1">
    <property type="nucleotide sequence ID" value="NZ_AWWH01000158.1"/>
</dbReference>
<evidence type="ECO:0000313" key="2">
    <source>
        <dbReference type="Proteomes" id="UP000018559"/>
    </source>
</evidence>
<accession>V7HV13</accession>
<name>V7HV13_9LACO</name>
<gene>
    <name evidence="1" type="ORF">LEQ_0040</name>
</gene>
<dbReference type="EMBL" id="AWWH01000158">
    <property type="protein sequence ID" value="ETA73737.1"/>
    <property type="molecule type" value="Genomic_DNA"/>
</dbReference>